<proteinExistence type="predicted"/>
<dbReference type="RefSeq" id="WP_402387993.1">
    <property type="nucleotide sequence ID" value="NZ_JBIUYY010000028.1"/>
</dbReference>
<comment type="caution">
    <text evidence="1">The sequence shown here is derived from an EMBL/GenBank/DDBJ whole genome shotgun (WGS) entry which is preliminary data.</text>
</comment>
<accession>A0ABW8ES55</accession>
<protein>
    <submittedName>
        <fullName evidence="1">Uncharacterized protein</fullName>
    </submittedName>
</protein>
<gene>
    <name evidence="1" type="ORF">ACIO7M_33445</name>
</gene>
<reference evidence="1 2" key="1">
    <citation type="submission" date="2024-10" db="EMBL/GenBank/DDBJ databases">
        <title>The Natural Products Discovery Center: Release of the First 8490 Sequenced Strains for Exploring Actinobacteria Biosynthetic Diversity.</title>
        <authorList>
            <person name="Kalkreuter E."/>
            <person name="Kautsar S.A."/>
            <person name="Yang D."/>
            <person name="Bader C.D."/>
            <person name="Teijaro C.N."/>
            <person name="Fluegel L."/>
            <person name="Davis C.M."/>
            <person name="Simpson J.R."/>
            <person name="Lauterbach L."/>
            <person name="Steele A.D."/>
            <person name="Gui C."/>
            <person name="Meng S."/>
            <person name="Li G."/>
            <person name="Viehrig K."/>
            <person name="Ye F."/>
            <person name="Su P."/>
            <person name="Kiefer A.F."/>
            <person name="Nichols A."/>
            <person name="Cepeda A.J."/>
            <person name="Yan W."/>
            <person name="Fan B."/>
            <person name="Jiang Y."/>
            <person name="Adhikari A."/>
            <person name="Zheng C.-J."/>
            <person name="Schuster L."/>
            <person name="Cowan T.M."/>
            <person name="Smanski M.J."/>
            <person name="Chevrette M.G."/>
            <person name="De Carvalho L.P.S."/>
            <person name="Shen B."/>
        </authorList>
    </citation>
    <scope>NUCLEOTIDE SEQUENCE [LARGE SCALE GENOMIC DNA]</scope>
    <source>
        <strain evidence="1 2">NPDC087220</strain>
    </source>
</reference>
<dbReference type="Proteomes" id="UP001617351">
    <property type="component" value="Unassembled WGS sequence"/>
</dbReference>
<sequence>MSHAPRMRGHALVIPAAILMALTGFEVSAMSAPNYRWEVKGRVHIWVSDYEEVGDNEYCGKTFEFTHTGNGQLPQSHWWYLKCGGEVRAEIHYTLNNFLRSATIDPGEVKLYEGTSGDTRDLDGGYPIRLTIPEGKPVTKVFEVHNAMEDEPEDAAKITITWHKIPVRVIGRPSG</sequence>
<evidence type="ECO:0000313" key="1">
    <source>
        <dbReference type="EMBL" id="MFJ2825968.1"/>
    </source>
</evidence>
<organism evidence="1 2">
    <name type="scientific">Streptomyces toxytricini</name>
    <name type="common">Actinomyces toxytricini</name>
    <dbReference type="NCBI Taxonomy" id="67369"/>
    <lineage>
        <taxon>Bacteria</taxon>
        <taxon>Bacillati</taxon>
        <taxon>Actinomycetota</taxon>
        <taxon>Actinomycetes</taxon>
        <taxon>Kitasatosporales</taxon>
        <taxon>Streptomycetaceae</taxon>
        <taxon>Streptomyces</taxon>
    </lineage>
</organism>
<evidence type="ECO:0000313" key="2">
    <source>
        <dbReference type="Proteomes" id="UP001617351"/>
    </source>
</evidence>
<dbReference type="EMBL" id="JBIUYY010000028">
    <property type="protein sequence ID" value="MFJ2825968.1"/>
    <property type="molecule type" value="Genomic_DNA"/>
</dbReference>
<name>A0ABW8ES55_STRT5</name>
<keyword evidence="2" id="KW-1185">Reference proteome</keyword>